<dbReference type="EMBL" id="RCHU02000016">
    <property type="protein sequence ID" value="KAL3569610.1"/>
    <property type="molecule type" value="Genomic_DNA"/>
</dbReference>
<evidence type="ECO:0000313" key="1">
    <source>
        <dbReference type="EMBL" id="KAL3569610.1"/>
    </source>
</evidence>
<gene>
    <name evidence="1" type="ORF">D5086_029500</name>
</gene>
<proteinExistence type="predicted"/>
<accession>A0ACC4ATX2</accession>
<comment type="caution">
    <text evidence="1">The sequence shown here is derived from an EMBL/GenBank/DDBJ whole genome shotgun (WGS) entry which is preliminary data.</text>
</comment>
<keyword evidence="2" id="KW-1185">Reference proteome</keyword>
<reference evidence="1 2" key="1">
    <citation type="journal article" date="2024" name="Plant Biotechnol. J.">
        <title>Genome and CRISPR/Cas9 system of a widespread forest tree (Populus alba) in the world.</title>
        <authorList>
            <person name="Liu Y.J."/>
            <person name="Jiang P.F."/>
            <person name="Han X.M."/>
            <person name="Li X.Y."/>
            <person name="Wang H.M."/>
            <person name="Wang Y.J."/>
            <person name="Wang X.X."/>
            <person name="Zeng Q.Y."/>
        </authorList>
    </citation>
    <scope>NUCLEOTIDE SEQUENCE [LARGE SCALE GENOMIC DNA]</scope>
    <source>
        <strain evidence="2">cv. PAL-ZL1</strain>
    </source>
</reference>
<sequence length="192" mass="20760">MVASINHVFVEYCFDDDDFDDEEVDFESSEEDYEGGSKFFTTLVFTAPPSPSISPVGTQPAAVLPPSCANSALAVVLAPSAPKAPMDANVLLAATASASPEPSPSTWHNLFASNCDTTSQQQTPNPSPALQGRDSVFHWLGPQMTTLLLITQRKIYLLIVFLIQSMLKLSLSLRKEPVPLTLEAGKLFSVEK</sequence>
<dbReference type="Proteomes" id="UP000309997">
    <property type="component" value="Unassembled WGS sequence"/>
</dbReference>
<protein>
    <submittedName>
        <fullName evidence="1">Uncharacterized protein</fullName>
    </submittedName>
</protein>
<evidence type="ECO:0000313" key="2">
    <source>
        <dbReference type="Proteomes" id="UP000309997"/>
    </source>
</evidence>
<name>A0ACC4ATX2_POPAL</name>
<organism evidence="1 2">
    <name type="scientific">Populus alba</name>
    <name type="common">White poplar</name>
    <dbReference type="NCBI Taxonomy" id="43335"/>
    <lineage>
        <taxon>Eukaryota</taxon>
        <taxon>Viridiplantae</taxon>
        <taxon>Streptophyta</taxon>
        <taxon>Embryophyta</taxon>
        <taxon>Tracheophyta</taxon>
        <taxon>Spermatophyta</taxon>
        <taxon>Magnoliopsida</taxon>
        <taxon>eudicotyledons</taxon>
        <taxon>Gunneridae</taxon>
        <taxon>Pentapetalae</taxon>
        <taxon>rosids</taxon>
        <taxon>fabids</taxon>
        <taxon>Malpighiales</taxon>
        <taxon>Salicaceae</taxon>
        <taxon>Saliceae</taxon>
        <taxon>Populus</taxon>
    </lineage>
</organism>